<organism evidence="1">
    <name type="scientific">marine metagenome</name>
    <dbReference type="NCBI Taxonomy" id="408172"/>
    <lineage>
        <taxon>unclassified sequences</taxon>
        <taxon>metagenomes</taxon>
        <taxon>ecological metagenomes</taxon>
    </lineage>
</organism>
<feature type="non-terminal residue" evidence="1">
    <location>
        <position position="222"/>
    </location>
</feature>
<dbReference type="InterPro" id="IPR050793">
    <property type="entry name" value="CMP-NeuNAc_synthase"/>
</dbReference>
<reference evidence="1" key="1">
    <citation type="submission" date="2018-05" db="EMBL/GenBank/DDBJ databases">
        <authorList>
            <person name="Lanie J.A."/>
            <person name="Ng W.-L."/>
            <person name="Kazmierczak K.M."/>
            <person name="Andrzejewski T.M."/>
            <person name="Davidsen T.M."/>
            <person name="Wayne K.J."/>
            <person name="Tettelin H."/>
            <person name="Glass J.I."/>
            <person name="Rusch D."/>
            <person name="Podicherti R."/>
            <person name="Tsui H.-C.T."/>
            <person name="Winkler M.E."/>
        </authorList>
    </citation>
    <scope>NUCLEOTIDE SEQUENCE</scope>
</reference>
<dbReference type="InterPro" id="IPR029044">
    <property type="entry name" value="Nucleotide-diphossugar_trans"/>
</dbReference>
<proteinExistence type="predicted"/>
<dbReference type="PANTHER" id="PTHR21485">
    <property type="entry name" value="HAD SUPERFAMILY MEMBERS CMAS AND KDSC"/>
    <property type="match status" value="1"/>
</dbReference>
<dbReference type="SUPFAM" id="SSF53448">
    <property type="entry name" value="Nucleotide-diphospho-sugar transferases"/>
    <property type="match status" value="1"/>
</dbReference>
<sequence length="222" mass="25631">MKNIKNICGMPLIYWSLKALTNAVSVDRIYVATDCDEIKNIVLGFGFDKVHVFKRNKENASNAASTESVMLEFINNNEHADSDLFILAQATSPFTSPYDFDSAINKLKSNSHIDSILSCVESKRFFWEKSGTPVNYDYMRRPRRQDFDGILMENGAFYINSIHNIKKYKNRLSGNIYPYVMPEYSSIEADGEDDWLIIEKLMYKYIVKKQPTRLIKLFATDV</sequence>
<protein>
    <recommendedName>
        <fullName evidence="2">Acylneuraminate cytidylyltransferase</fullName>
    </recommendedName>
</protein>
<dbReference type="InterPro" id="IPR003329">
    <property type="entry name" value="Cytidylyl_trans"/>
</dbReference>
<dbReference type="Gene3D" id="3.90.550.10">
    <property type="entry name" value="Spore Coat Polysaccharide Biosynthesis Protein SpsA, Chain A"/>
    <property type="match status" value="1"/>
</dbReference>
<dbReference type="CDD" id="cd02513">
    <property type="entry name" value="CMP-NeuAc_Synthase"/>
    <property type="match status" value="1"/>
</dbReference>
<evidence type="ECO:0008006" key="2">
    <source>
        <dbReference type="Google" id="ProtNLM"/>
    </source>
</evidence>
<dbReference type="AlphaFoldDB" id="A0A382F2D4"/>
<gene>
    <name evidence="1" type="ORF">METZ01_LOCUS209207</name>
</gene>
<evidence type="ECO:0000313" key="1">
    <source>
        <dbReference type="EMBL" id="SVB56353.1"/>
    </source>
</evidence>
<dbReference type="PANTHER" id="PTHR21485:SF3">
    <property type="entry name" value="N-ACYLNEURAMINATE CYTIDYLYLTRANSFERASE"/>
    <property type="match status" value="1"/>
</dbReference>
<dbReference type="EMBL" id="UINC01047276">
    <property type="protein sequence ID" value="SVB56353.1"/>
    <property type="molecule type" value="Genomic_DNA"/>
</dbReference>
<dbReference type="GO" id="GO:0008781">
    <property type="term" value="F:N-acylneuraminate cytidylyltransferase activity"/>
    <property type="evidence" value="ECO:0007669"/>
    <property type="project" value="TreeGrafter"/>
</dbReference>
<accession>A0A382F2D4</accession>
<name>A0A382F2D4_9ZZZZ</name>
<feature type="non-terminal residue" evidence="1">
    <location>
        <position position="1"/>
    </location>
</feature>
<dbReference type="Pfam" id="PF02348">
    <property type="entry name" value="CTP_transf_3"/>
    <property type="match status" value="1"/>
</dbReference>